<dbReference type="Proteomes" id="UP001652660">
    <property type="component" value="Chromosome 1c"/>
</dbReference>
<dbReference type="PROSITE" id="PS50878">
    <property type="entry name" value="RT_POL"/>
    <property type="match status" value="1"/>
</dbReference>
<dbReference type="PANTHER" id="PTHR33116">
    <property type="entry name" value="REVERSE TRANSCRIPTASE ZINC-BINDING DOMAIN-CONTAINING PROTEIN-RELATED-RELATED"/>
    <property type="match status" value="1"/>
</dbReference>
<feature type="region of interest" description="Disordered" evidence="1">
    <location>
        <begin position="1442"/>
        <end position="1461"/>
    </location>
</feature>
<evidence type="ECO:0000256" key="1">
    <source>
        <dbReference type="SAM" id="MobiDB-lite"/>
    </source>
</evidence>
<reference evidence="3" key="1">
    <citation type="journal article" date="2025" name="Foods">
        <title>Unveiling the Microbial Signatures of Arabica Coffee Cherries: Insights into Ripeness Specific Diversity, Functional Traits, and Implications for Quality and Safety.</title>
        <authorList>
            <consortium name="RefSeq"/>
            <person name="Tenea G.N."/>
            <person name="Cifuentes V."/>
            <person name="Reyes P."/>
            <person name="Cevallos-Vallejos M."/>
        </authorList>
    </citation>
    <scope>NUCLEOTIDE SEQUENCE [LARGE SCALE GENOMIC DNA]</scope>
</reference>
<dbReference type="SUPFAM" id="SSF56672">
    <property type="entry name" value="DNA/RNA polymerases"/>
    <property type="match status" value="1"/>
</dbReference>
<dbReference type="Pfam" id="PF14111">
    <property type="entry name" value="DUF4283"/>
    <property type="match status" value="1"/>
</dbReference>
<evidence type="ECO:0000313" key="3">
    <source>
        <dbReference type="Proteomes" id="UP001652660"/>
    </source>
</evidence>
<sequence length="1605" mass="186489">MGEKVANYTGIKNFVVAAWSYPRDLQVVELGVNLFQFILPSESERQRILLGGPWIIDNQMLVLSEWYEGIEEDDRAFRIAPLWIQVWNLPVHWMSKEAGKKICASFHKVREVIVPQTGGKEGRHLKILVMADITKPLLRGSIVKVGETTKWDGEWKEQREPEEQEIGIGAHNETSSMSKTKKDNGEEGRIMNDRAIQRAQEGDYKECGELTLVKPLESVRKTDQDIRSWNKGEEAAGGEVGLHCTMVTDGTGQEEGKEVRESSGDCIMLEEEKAQATVQTPWSESNKENTPVWEEEGMATLRGPKVKEALVKQARRILRVLRSPKKQRQSLQELSSNTLRERKYGKRKGTQGERDMDIDEEFEEAVFVEAMHKAGGMALLWKEDIRIKQVIKTAFTIEAQIEDKEGKCDWWFIGVYADCEDQVRKQQWKGGNWREESSFKAFKDFINDNQLMDVGFEGHPWTWCNNWEGAGEVKQRLDRGLCSYSWLQTFERVICKHQDTFSSDHSMLIFDTKPGQNKRKKRFYFDKRWLQNPEINDIIKQAWDQEDEGTRMYRVIQKVKRCRVNLLQWKNKVQGNARKDIEVLKSQLQELKTRDVENKKDIRNGLKKKLKETYREEEVYWRQKARLQWLKAGDKNTSFFHASVERRRRRNRMTEIQREDGTWTKSEEELGVEIADYYRLLFTTSEPRDMEEVLDGIPHTISEKVNANLTKPVGEEEIRAALFSMNPDKAPGIDGMPPIFFQKFWNIIKKDLVGAIQTFFHTGHLIKSVNHTIISLIPKVMIPTSLKHYRPISLCTTVYKIIAKILANRLKPVLHYCISKNQSAFIPGRQILDNIMISHEFLHYLKNKRLGKEGFMTVKLDMSKAYDRIEWGFLEAVMQRMGFNETWRSWIMSCISSVSYSFMINGEVKEYVIPQRGIRQGDPLSPYLFLLCSEGFTNLLQKAATDRRMEGMRISRQGPRLTHLFLADDSLIFCKADYQNASELRRILQVYERGTRQLINLEKSSVIFSTNLEQEAKVEVCQALGNIQKVNQGKYLGLPMVVTGSKQQLFGYIRDNIQQRLKKWKNKLLSAAGKEVMLKSVVMAMPTYTMSCFKIPKQTCKEVNAVMANYWWGEANGRNKMHWRAWDKMSMDRKEGGLGFHELGAFNTALLGKQVWRLITQPNLLVSKVLKDKYHPKQSLLKCKVAGNASWIWKGLMGARQLVELGTRRRIGNGKSTNIWEDSWLPDNHQGKVISQKPQGCNLLKVEELIIQKRWNKNLIFRNFSAKEAECILSIPISLTNREDNNYWVHSSNGNYTVRSAYKVQAEGLMEREQVLPVRQLIFDRTKQGDPICRNCGEQGETIEHALLDCNQVKVVWKMSPIQWEGLLDQHGNFSRWWDTLLEATKRIEGNKHISLTANILWQIWKGRNAKEFNAKQYPPLRIIQKAQEEWLEYEEAATKTLRSSTEGTREQMEPPQHQEEMEDILRLRFAAERSKVTPQVGIGVTVSRDNQNMMRGWTLQERSSGHQVIDELTAIKLLLCKAAGQQMERIEVQIQNKRTYNLIQQRKVQDMRMVTLMEDFDSLQSLFHMCSFCLVNWNSNHINHWLSMQALELIEDQEFWIPQC</sequence>
<dbReference type="RefSeq" id="XP_071940676.1">
    <property type="nucleotide sequence ID" value="XM_072084575.1"/>
</dbReference>
<dbReference type="GeneID" id="140038926"/>
<organism evidence="3 4">
    <name type="scientific">Coffea arabica</name>
    <name type="common">Arabian coffee</name>
    <dbReference type="NCBI Taxonomy" id="13443"/>
    <lineage>
        <taxon>Eukaryota</taxon>
        <taxon>Viridiplantae</taxon>
        <taxon>Streptophyta</taxon>
        <taxon>Embryophyta</taxon>
        <taxon>Tracheophyta</taxon>
        <taxon>Spermatophyta</taxon>
        <taxon>Magnoliopsida</taxon>
        <taxon>eudicotyledons</taxon>
        <taxon>Gunneridae</taxon>
        <taxon>Pentapetalae</taxon>
        <taxon>asterids</taxon>
        <taxon>lamiids</taxon>
        <taxon>Gentianales</taxon>
        <taxon>Rubiaceae</taxon>
        <taxon>Ixoroideae</taxon>
        <taxon>Gardenieae complex</taxon>
        <taxon>Bertiereae - Coffeeae clade</taxon>
        <taxon>Coffeeae</taxon>
        <taxon>Coffea</taxon>
    </lineage>
</organism>
<accession>A0ABM4X9F9</accession>
<evidence type="ECO:0000313" key="4">
    <source>
        <dbReference type="RefSeq" id="XP_071940676.1"/>
    </source>
</evidence>
<feature type="domain" description="Reverse transcriptase" evidence="2">
    <location>
        <begin position="758"/>
        <end position="1040"/>
    </location>
</feature>
<name>A0ABM4X9F9_COFAR</name>
<dbReference type="InterPro" id="IPR043502">
    <property type="entry name" value="DNA/RNA_pol_sf"/>
</dbReference>
<keyword evidence="3" id="KW-1185">Reference proteome</keyword>
<dbReference type="Pfam" id="PF00078">
    <property type="entry name" value="RVT_1"/>
    <property type="match status" value="1"/>
</dbReference>
<dbReference type="SUPFAM" id="SSF56219">
    <property type="entry name" value="DNase I-like"/>
    <property type="match status" value="1"/>
</dbReference>
<proteinExistence type="predicted"/>
<dbReference type="InterPro" id="IPR036691">
    <property type="entry name" value="Endo/exonu/phosph_ase_sf"/>
</dbReference>
<dbReference type="CDD" id="cd01650">
    <property type="entry name" value="RT_nLTR_like"/>
    <property type="match status" value="1"/>
</dbReference>
<gene>
    <name evidence="4" type="primary">LOC140038926</name>
</gene>
<dbReference type="InterPro" id="IPR000477">
    <property type="entry name" value="RT_dom"/>
</dbReference>
<dbReference type="PANTHER" id="PTHR33116:SF86">
    <property type="entry name" value="REVERSE TRANSCRIPTASE DOMAIN-CONTAINING PROTEIN"/>
    <property type="match status" value="1"/>
</dbReference>
<reference evidence="4" key="2">
    <citation type="submission" date="2025-08" db="UniProtKB">
        <authorList>
            <consortium name="RefSeq"/>
        </authorList>
    </citation>
    <scope>IDENTIFICATION</scope>
    <source>
        <tissue evidence="4">Leaves</tissue>
    </source>
</reference>
<feature type="compositionally biased region" description="Basic and acidic residues" evidence="1">
    <location>
        <begin position="1448"/>
        <end position="1461"/>
    </location>
</feature>
<protein>
    <recommendedName>
        <fullName evidence="2">Reverse transcriptase domain-containing protein</fullName>
    </recommendedName>
</protein>
<evidence type="ECO:0000259" key="2">
    <source>
        <dbReference type="PROSITE" id="PS50878"/>
    </source>
</evidence>
<dbReference type="InterPro" id="IPR025558">
    <property type="entry name" value="DUF4283"/>
</dbReference>